<dbReference type="Pfam" id="PF00532">
    <property type="entry name" value="Peripla_BP_1"/>
    <property type="match status" value="1"/>
</dbReference>
<keyword evidence="3" id="KW-0804">Transcription</keyword>
<dbReference type="CDD" id="cd01392">
    <property type="entry name" value="HTH_LacI"/>
    <property type="match status" value="1"/>
</dbReference>
<dbReference type="InterPro" id="IPR010982">
    <property type="entry name" value="Lambda_DNA-bd_dom_sf"/>
</dbReference>
<dbReference type="SUPFAM" id="SSF53822">
    <property type="entry name" value="Periplasmic binding protein-like I"/>
    <property type="match status" value="1"/>
</dbReference>
<dbReference type="EMBL" id="CP025791">
    <property type="protein sequence ID" value="AUP78898.1"/>
    <property type="molecule type" value="Genomic_DNA"/>
</dbReference>
<reference evidence="5 6" key="1">
    <citation type="submission" date="2018-01" db="EMBL/GenBank/DDBJ databases">
        <title>Complete genome sequence of Flavivirga eckloniae ECD14 isolated from seaweed Ecklonia cava.</title>
        <authorList>
            <person name="Lee J.H."/>
            <person name="Baik K.S."/>
            <person name="Seong C.N."/>
        </authorList>
    </citation>
    <scope>NUCLEOTIDE SEQUENCE [LARGE SCALE GENOMIC DNA]</scope>
    <source>
        <strain evidence="5 6">ECD14</strain>
    </source>
</reference>
<dbReference type="Pfam" id="PF00356">
    <property type="entry name" value="LacI"/>
    <property type="match status" value="1"/>
</dbReference>
<proteinExistence type="predicted"/>
<evidence type="ECO:0000256" key="3">
    <source>
        <dbReference type="ARBA" id="ARBA00023163"/>
    </source>
</evidence>
<evidence type="ECO:0000313" key="5">
    <source>
        <dbReference type="EMBL" id="AUP78898.1"/>
    </source>
</evidence>
<organism evidence="5 6">
    <name type="scientific">Flavivirga eckloniae</name>
    <dbReference type="NCBI Taxonomy" id="1803846"/>
    <lineage>
        <taxon>Bacteria</taxon>
        <taxon>Pseudomonadati</taxon>
        <taxon>Bacteroidota</taxon>
        <taxon>Flavobacteriia</taxon>
        <taxon>Flavobacteriales</taxon>
        <taxon>Flavobacteriaceae</taxon>
        <taxon>Flavivirga</taxon>
    </lineage>
</organism>
<dbReference type="PANTHER" id="PTHR30146">
    <property type="entry name" value="LACI-RELATED TRANSCRIPTIONAL REPRESSOR"/>
    <property type="match status" value="1"/>
</dbReference>
<evidence type="ECO:0000256" key="2">
    <source>
        <dbReference type="ARBA" id="ARBA00023125"/>
    </source>
</evidence>
<feature type="domain" description="HTH lacI-type" evidence="4">
    <location>
        <begin position="4"/>
        <end position="58"/>
    </location>
</feature>
<keyword evidence="1" id="KW-0805">Transcription regulation</keyword>
<dbReference type="GO" id="GO:0003700">
    <property type="term" value="F:DNA-binding transcription factor activity"/>
    <property type="evidence" value="ECO:0007669"/>
    <property type="project" value="TreeGrafter"/>
</dbReference>
<sequence>MKAITLKQIAEELNISVTTVSKALKDYPDVSKKTKKQVKELAKKLNYIPNASAVNLRTQQTKTIGVIVPTTVHHFFATVIKGIIKAAKKKDYMVILMQSEEDVEQEIKSVDLLISKGVDGIMISLSNKTQNFDHLEKIKNHDIPLVLFDKISKITDCSKVVINDQKAAYEAVEYLIKKGYKRIAHFRGDLNPQVSIDRFLGYKKALLNNNIEFDPSLVYICNNNDDFNDGHASAKKLIDMHGKNVDALFAITDMVAIGALKYFNDNGIKIPKDIAIIGFSNWFMSSVITPTLTTIDQPGYKMGKTVFKLLYKEIKAKNVDIPYETIEMKTSLVIREST</sequence>
<dbReference type="InterPro" id="IPR000843">
    <property type="entry name" value="HTH_LacI"/>
</dbReference>
<dbReference type="OrthoDB" id="9768806at2"/>
<dbReference type="CDD" id="cd06267">
    <property type="entry name" value="PBP1_LacI_sugar_binding-like"/>
    <property type="match status" value="1"/>
</dbReference>
<dbReference type="KEGG" id="fek:C1H87_09370"/>
<dbReference type="RefSeq" id="WP_102755553.1">
    <property type="nucleotide sequence ID" value="NZ_CP025791.1"/>
</dbReference>
<name>A0A2K9PPZ4_9FLAO</name>
<dbReference type="GO" id="GO:0000976">
    <property type="term" value="F:transcription cis-regulatory region binding"/>
    <property type="evidence" value="ECO:0007669"/>
    <property type="project" value="TreeGrafter"/>
</dbReference>
<accession>A0A2K9PPZ4</accession>
<dbReference type="Gene3D" id="1.10.260.40">
    <property type="entry name" value="lambda repressor-like DNA-binding domains"/>
    <property type="match status" value="1"/>
</dbReference>
<dbReference type="SMART" id="SM00354">
    <property type="entry name" value="HTH_LACI"/>
    <property type="match status" value="1"/>
</dbReference>
<evidence type="ECO:0000259" key="4">
    <source>
        <dbReference type="PROSITE" id="PS50932"/>
    </source>
</evidence>
<dbReference type="PROSITE" id="PS50932">
    <property type="entry name" value="HTH_LACI_2"/>
    <property type="match status" value="1"/>
</dbReference>
<dbReference type="PANTHER" id="PTHR30146:SF109">
    <property type="entry name" value="HTH-TYPE TRANSCRIPTIONAL REGULATOR GALS"/>
    <property type="match status" value="1"/>
</dbReference>
<dbReference type="InterPro" id="IPR001761">
    <property type="entry name" value="Peripla_BP/Lac1_sug-bd_dom"/>
</dbReference>
<keyword evidence="6" id="KW-1185">Reference proteome</keyword>
<dbReference type="AlphaFoldDB" id="A0A2K9PPZ4"/>
<dbReference type="InterPro" id="IPR028082">
    <property type="entry name" value="Peripla_BP_I"/>
</dbReference>
<evidence type="ECO:0000256" key="1">
    <source>
        <dbReference type="ARBA" id="ARBA00023015"/>
    </source>
</evidence>
<protein>
    <submittedName>
        <fullName evidence="5">LacI family transcriptional regulator</fullName>
    </submittedName>
</protein>
<dbReference type="SUPFAM" id="SSF47413">
    <property type="entry name" value="lambda repressor-like DNA-binding domains"/>
    <property type="match status" value="1"/>
</dbReference>
<evidence type="ECO:0000313" key="6">
    <source>
        <dbReference type="Proteomes" id="UP000235826"/>
    </source>
</evidence>
<dbReference type="Proteomes" id="UP000235826">
    <property type="component" value="Chromosome"/>
</dbReference>
<keyword evidence="2" id="KW-0238">DNA-binding</keyword>
<dbReference type="Gene3D" id="3.40.50.2300">
    <property type="match status" value="2"/>
</dbReference>
<gene>
    <name evidence="5" type="ORF">C1H87_09370</name>
</gene>